<reference evidence="1 2" key="1">
    <citation type="submission" date="2016-10" db="EMBL/GenBank/DDBJ databases">
        <authorList>
            <person name="de Groot N.N."/>
        </authorList>
    </citation>
    <scope>NUCLEOTIDE SEQUENCE [LARGE SCALE GENOMIC DNA]</scope>
    <source>
        <strain evidence="1 2">DSM 26915</strain>
    </source>
</reference>
<protein>
    <submittedName>
        <fullName evidence="1">Uncharacterized protein</fullName>
    </submittedName>
</protein>
<dbReference type="Proteomes" id="UP000236752">
    <property type="component" value="Unassembled WGS sequence"/>
</dbReference>
<evidence type="ECO:0000313" key="1">
    <source>
        <dbReference type="EMBL" id="SEF64148.1"/>
    </source>
</evidence>
<dbReference type="EMBL" id="FNUZ01000001">
    <property type="protein sequence ID" value="SEF64148.1"/>
    <property type="molecule type" value="Genomic_DNA"/>
</dbReference>
<organism evidence="1 2">
    <name type="scientific">Thalassococcus halodurans</name>
    <dbReference type="NCBI Taxonomy" id="373675"/>
    <lineage>
        <taxon>Bacteria</taxon>
        <taxon>Pseudomonadati</taxon>
        <taxon>Pseudomonadota</taxon>
        <taxon>Alphaproteobacteria</taxon>
        <taxon>Rhodobacterales</taxon>
        <taxon>Roseobacteraceae</taxon>
        <taxon>Thalassococcus</taxon>
    </lineage>
</organism>
<sequence>MPTNSPSSQIEDLVDFFGRWPRMRQEAVSLREDPKLAPEQATMLEWMIFVIDRVGPADLDHQEGSNL</sequence>
<name>A0A1H5TPL1_9RHOB</name>
<accession>A0A1H5TPL1</accession>
<keyword evidence="2" id="KW-1185">Reference proteome</keyword>
<proteinExistence type="predicted"/>
<evidence type="ECO:0000313" key="2">
    <source>
        <dbReference type="Proteomes" id="UP000236752"/>
    </source>
</evidence>
<dbReference type="AlphaFoldDB" id="A0A1H5TPL1"/>
<gene>
    <name evidence="1" type="ORF">SAMN04488045_0679</name>
</gene>